<dbReference type="PANTHER" id="PTHR47545">
    <property type="entry name" value="MULTIFUNCTIONAL CCA PROTEIN"/>
    <property type="match status" value="1"/>
</dbReference>
<keyword evidence="4" id="KW-1185">Reference proteome</keyword>
<accession>A0A250L0U9</accession>
<dbReference type="Proteomes" id="UP000266313">
    <property type="component" value="Chromosome"/>
</dbReference>
<proteinExistence type="predicted"/>
<dbReference type="KEGG" id="mmai:sS8_5447"/>
<feature type="domain" description="HD" evidence="2">
    <location>
        <begin position="108"/>
        <end position="209"/>
    </location>
</feature>
<dbReference type="SUPFAM" id="SSF81891">
    <property type="entry name" value="Poly A polymerase C-terminal region-like"/>
    <property type="match status" value="1"/>
</dbReference>
<dbReference type="InterPro" id="IPR006674">
    <property type="entry name" value="HD_domain"/>
</dbReference>
<evidence type="ECO:0000256" key="1">
    <source>
        <dbReference type="ARBA" id="ARBA00022741"/>
    </source>
</evidence>
<name>A0A250L0U9_9GAMM</name>
<keyword evidence="1" id="KW-0547">Nucleotide-binding</keyword>
<dbReference type="InterPro" id="IPR050124">
    <property type="entry name" value="tRNA_CCA-adding_enzyme"/>
</dbReference>
<dbReference type="Gene3D" id="1.10.3090.10">
    <property type="entry name" value="cca-adding enzyme, domain 2"/>
    <property type="match status" value="1"/>
</dbReference>
<dbReference type="EMBL" id="AP017928">
    <property type="protein sequence ID" value="BBA37364.1"/>
    <property type="molecule type" value="Genomic_DNA"/>
</dbReference>
<keyword evidence="3" id="KW-0808">Transferase</keyword>
<gene>
    <name evidence="3" type="ORF">sS8_5447</name>
</gene>
<evidence type="ECO:0000313" key="4">
    <source>
        <dbReference type="Proteomes" id="UP000266313"/>
    </source>
</evidence>
<evidence type="ECO:0000313" key="3">
    <source>
        <dbReference type="EMBL" id="BBA37364.1"/>
    </source>
</evidence>
<evidence type="ECO:0000259" key="2">
    <source>
        <dbReference type="PROSITE" id="PS51831"/>
    </source>
</evidence>
<dbReference type="AlphaFoldDB" id="A0A250L0U9"/>
<dbReference type="GO" id="GO:0016740">
    <property type="term" value="F:transferase activity"/>
    <property type="evidence" value="ECO:0007669"/>
    <property type="project" value="UniProtKB-KW"/>
</dbReference>
<dbReference type="PROSITE" id="PS51831">
    <property type="entry name" value="HD"/>
    <property type="match status" value="1"/>
</dbReference>
<dbReference type="OrthoDB" id="9805698at2"/>
<sequence>MTMHLIPPTLGDDPLDILRLAACAAHIPDFVVPPEAMVKLVSLVADGALDRVNPEAAWPELSHGLMGGRPSRMMEVLRGCGALARLIPELDALFGVPQSADDPPEVDVGEHQLLVIDETARIHAPLATRWAALVHKLGKAVSPREFWPTHYRHEARGEPLVEGVCERFRVSAECRNLALLVLRECDRVHRAVDMRAAAIATMLERVEALRYPERFEQLLAVCTCDYRAYPGRSGADYPKAELLQRAFRAFAGQAGTFAESAELGREISEQTFEKRARAVAEALRSERWADA</sequence>
<organism evidence="3 4">
    <name type="scientific">Methylocaldum marinum</name>
    <dbReference type="NCBI Taxonomy" id="1432792"/>
    <lineage>
        <taxon>Bacteria</taxon>
        <taxon>Pseudomonadati</taxon>
        <taxon>Pseudomonadota</taxon>
        <taxon>Gammaproteobacteria</taxon>
        <taxon>Methylococcales</taxon>
        <taxon>Methylococcaceae</taxon>
        <taxon>Methylocaldum</taxon>
    </lineage>
</organism>
<dbReference type="GO" id="GO:0000166">
    <property type="term" value="F:nucleotide binding"/>
    <property type="evidence" value="ECO:0007669"/>
    <property type="project" value="UniProtKB-KW"/>
</dbReference>
<protein>
    <submittedName>
        <fullName evidence="3">tRNA nucleotidyltransferase</fullName>
    </submittedName>
</protein>
<dbReference type="RefSeq" id="WP_119632361.1">
    <property type="nucleotide sequence ID" value="NZ_AP017928.1"/>
</dbReference>
<dbReference type="PANTHER" id="PTHR47545:SF1">
    <property type="entry name" value="MULTIFUNCTIONAL CCA PROTEIN"/>
    <property type="match status" value="1"/>
</dbReference>
<reference evidence="3 4" key="1">
    <citation type="submission" date="2016-12" db="EMBL/GenBank/DDBJ databases">
        <title>Genome sequencing of Methylocaldum marinum.</title>
        <authorList>
            <person name="Takeuchi M."/>
            <person name="Kamagata Y."/>
            <person name="Hiraoka S."/>
            <person name="Oshima K."/>
            <person name="Hattori M."/>
            <person name="Iwasaki W."/>
        </authorList>
    </citation>
    <scope>NUCLEOTIDE SEQUENCE [LARGE SCALE GENOMIC DNA]</scope>
    <source>
        <strain evidence="3 4">S8</strain>
    </source>
</reference>